<dbReference type="Proteomes" id="UP000509594">
    <property type="component" value="Chromosome"/>
</dbReference>
<accession>A0A7D5EAG3</accession>
<keyword evidence="2" id="KW-1133">Transmembrane helix</keyword>
<feature type="transmembrane region" description="Helical" evidence="2">
    <location>
        <begin position="7"/>
        <end position="27"/>
    </location>
</feature>
<feature type="coiled-coil region" evidence="1">
    <location>
        <begin position="93"/>
        <end position="120"/>
    </location>
</feature>
<proteinExistence type="predicted"/>
<sequence>MSTRVGGLLIMVGETMFLFSILNFIMITRLQYYSSGDSYIRTLFPHYIVFLIGLSVIAFIGMMFTYVYIFPSKQKFSQEQAIKDDRSPMYQKILEIQKELNEMRTTVDSLSEKVDRMAEERN</sequence>
<organism evidence="3 4">
    <name type="scientific">Methanolobus zinderi</name>
    <dbReference type="NCBI Taxonomy" id="536044"/>
    <lineage>
        <taxon>Archaea</taxon>
        <taxon>Methanobacteriati</taxon>
        <taxon>Methanobacteriota</taxon>
        <taxon>Stenosarchaea group</taxon>
        <taxon>Methanomicrobia</taxon>
        <taxon>Methanosarcinales</taxon>
        <taxon>Methanosarcinaceae</taxon>
        <taxon>Methanolobus</taxon>
    </lineage>
</organism>
<keyword evidence="2" id="KW-0472">Membrane</keyword>
<gene>
    <name evidence="3" type="ORF">HWN40_04025</name>
</gene>
<evidence type="ECO:0000256" key="2">
    <source>
        <dbReference type="SAM" id="Phobius"/>
    </source>
</evidence>
<evidence type="ECO:0000313" key="3">
    <source>
        <dbReference type="EMBL" id="QLC51217.1"/>
    </source>
</evidence>
<dbReference type="EMBL" id="CP058215">
    <property type="protein sequence ID" value="QLC51217.1"/>
    <property type="molecule type" value="Genomic_DNA"/>
</dbReference>
<protein>
    <submittedName>
        <fullName evidence="3">Uncharacterized protein</fullName>
    </submittedName>
</protein>
<dbReference type="KEGG" id="mzi:HWN40_04025"/>
<evidence type="ECO:0000313" key="4">
    <source>
        <dbReference type="Proteomes" id="UP000509594"/>
    </source>
</evidence>
<reference evidence="3 4" key="1">
    <citation type="submission" date="2020-06" db="EMBL/GenBank/DDBJ databases">
        <title>Methanolobus halotolerans sp. nov., isolated from a saline lake Tus in Siberia.</title>
        <authorList>
            <person name="Shen Y."/>
            <person name="Chen S.-C."/>
            <person name="Lai M.-C."/>
            <person name="Huang H.-H."/>
            <person name="Chiu H.-H."/>
            <person name="Tang S.-L."/>
            <person name="Rogozin D.Y."/>
            <person name="Degermendzhy A.G."/>
        </authorList>
    </citation>
    <scope>NUCLEOTIDE SEQUENCE [LARGE SCALE GENOMIC DNA]</scope>
    <source>
        <strain evidence="3 4">DSM 21339</strain>
    </source>
</reference>
<name>A0A7D5EAG3_9EURY</name>
<keyword evidence="1" id="KW-0175">Coiled coil</keyword>
<dbReference type="AlphaFoldDB" id="A0A7D5EAG3"/>
<keyword evidence="4" id="KW-1185">Reference proteome</keyword>
<feature type="transmembrane region" description="Helical" evidence="2">
    <location>
        <begin position="47"/>
        <end position="69"/>
    </location>
</feature>
<dbReference type="OrthoDB" id="140317at2157"/>
<evidence type="ECO:0000256" key="1">
    <source>
        <dbReference type="SAM" id="Coils"/>
    </source>
</evidence>
<keyword evidence="2" id="KW-0812">Transmembrane</keyword>